<dbReference type="RefSeq" id="WP_088254562.1">
    <property type="nucleotide sequence ID" value="NZ_NIDE01000004.1"/>
</dbReference>
<protein>
    <recommendedName>
        <fullName evidence="3">Nudix hydrolase domain-containing protein</fullName>
    </recommendedName>
</protein>
<dbReference type="Proteomes" id="UP000214646">
    <property type="component" value="Unassembled WGS sequence"/>
</dbReference>
<organism evidence="1 2">
    <name type="scientific">Fimbriiglobus ruber</name>
    <dbReference type="NCBI Taxonomy" id="1908690"/>
    <lineage>
        <taxon>Bacteria</taxon>
        <taxon>Pseudomonadati</taxon>
        <taxon>Planctomycetota</taxon>
        <taxon>Planctomycetia</taxon>
        <taxon>Gemmatales</taxon>
        <taxon>Gemmataceae</taxon>
        <taxon>Fimbriiglobus</taxon>
    </lineage>
</organism>
<proteinExistence type="predicted"/>
<evidence type="ECO:0000313" key="1">
    <source>
        <dbReference type="EMBL" id="OWK43752.1"/>
    </source>
</evidence>
<gene>
    <name evidence="1" type="ORF">FRUB_03351</name>
</gene>
<name>A0A225DQT1_9BACT</name>
<evidence type="ECO:0008006" key="3">
    <source>
        <dbReference type="Google" id="ProtNLM"/>
    </source>
</evidence>
<evidence type="ECO:0000313" key="2">
    <source>
        <dbReference type="Proteomes" id="UP000214646"/>
    </source>
</evidence>
<sequence>MSLPYPVIEVAVVLITDPRGERLLADYNPDWGGFTLPMTKRRNPGHADEPWAQEAESPLAAATRAAVEVLGRPLPPDRLPVPLPFELPPWEVSLRDGGWKRYTRWPFALVADGTPHPLPGHVALWLTPAEFEKYEPISPTVSQILGAIPFVDVKKALRL</sequence>
<accession>A0A225DQT1</accession>
<keyword evidence="2" id="KW-1185">Reference proteome</keyword>
<dbReference type="Gene3D" id="3.90.79.10">
    <property type="entry name" value="Nucleoside Triphosphate Pyrophosphohydrolase"/>
    <property type="match status" value="1"/>
</dbReference>
<reference evidence="2" key="1">
    <citation type="submission" date="2017-06" db="EMBL/GenBank/DDBJ databases">
        <title>Genome analysis of Fimbriiglobus ruber SP5, the first member of the order Planctomycetales with confirmed chitinolytic capability.</title>
        <authorList>
            <person name="Ravin N.V."/>
            <person name="Rakitin A.L."/>
            <person name="Ivanova A.A."/>
            <person name="Beletsky A.V."/>
            <person name="Kulichevskaya I.S."/>
            <person name="Mardanov A.V."/>
            <person name="Dedysh S.N."/>
        </authorList>
    </citation>
    <scope>NUCLEOTIDE SEQUENCE [LARGE SCALE GENOMIC DNA]</scope>
    <source>
        <strain evidence="2">SP5</strain>
    </source>
</reference>
<comment type="caution">
    <text evidence="1">The sequence shown here is derived from an EMBL/GenBank/DDBJ whole genome shotgun (WGS) entry which is preliminary data.</text>
</comment>
<dbReference type="OrthoDB" id="284101at2"/>
<dbReference type="EMBL" id="NIDE01000004">
    <property type="protein sequence ID" value="OWK43752.1"/>
    <property type="molecule type" value="Genomic_DNA"/>
</dbReference>
<dbReference type="AlphaFoldDB" id="A0A225DQT1"/>